<protein>
    <recommendedName>
        <fullName evidence="5">FAD-dependent oxidoreductase 2 FAD-binding domain-containing protein</fullName>
    </recommendedName>
</protein>
<evidence type="ECO:0000256" key="3">
    <source>
        <dbReference type="ARBA" id="ARBA00022827"/>
    </source>
</evidence>
<dbReference type="SUPFAM" id="SSF51905">
    <property type="entry name" value="FAD/NAD(P)-binding domain"/>
    <property type="match status" value="1"/>
</dbReference>
<gene>
    <name evidence="6" type="ORF">S01H1_51895</name>
</gene>
<reference evidence="6" key="1">
    <citation type="journal article" date="2014" name="Front. Microbiol.">
        <title>High frequency of phylogenetically diverse reductive dehalogenase-homologous genes in deep subseafloor sedimentary metagenomes.</title>
        <authorList>
            <person name="Kawai M."/>
            <person name="Futagami T."/>
            <person name="Toyoda A."/>
            <person name="Takaki Y."/>
            <person name="Nishi S."/>
            <person name="Hori S."/>
            <person name="Arai W."/>
            <person name="Tsubouchi T."/>
            <person name="Morono Y."/>
            <person name="Uchiyama I."/>
            <person name="Ito T."/>
            <person name="Fujiyama A."/>
            <person name="Inagaki F."/>
            <person name="Takami H."/>
        </authorList>
    </citation>
    <scope>NUCLEOTIDE SEQUENCE</scope>
    <source>
        <strain evidence="6">Expedition CK06-06</strain>
    </source>
</reference>
<keyword evidence="2" id="KW-0285">Flavoprotein</keyword>
<feature type="non-terminal residue" evidence="6">
    <location>
        <position position="94"/>
    </location>
</feature>
<keyword evidence="3" id="KW-0274">FAD</keyword>
<keyword evidence="4" id="KW-0560">Oxidoreductase</keyword>
<dbReference type="InterPro" id="IPR036188">
    <property type="entry name" value="FAD/NAD-bd_sf"/>
</dbReference>
<evidence type="ECO:0000256" key="4">
    <source>
        <dbReference type="ARBA" id="ARBA00023002"/>
    </source>
</evidence>
<evidence type="ECO:0000313" key="6">
    <source>
        <dbReference type="EMBL" id="GAG26590.1"/>
    </source>
</evidence>
<evidence type="ECO:0000259" key="5">
    <source>
        <dbReference type="Pfam" id="PF00890"/>
    </source>
</evidence>
<dbReference type="GO" id="GO:0034628">
    <property type="term" value="P:'de novo' NAD+ biosynthetic process from L-aspartate"/>
    <property type="evidence" value="ECO:0007669"/>
    <property type="project" value="TreeGrafter"/>
</dbReference>
<dbReference type="InterPro" id="IPR003953">
    <property type="entry name" value="FAD-dep_OxRdtase_2_FAD-bd"/>
</dbReference>
<comment type="cofactor">
    <cofactor evidence="1">
        <name>FAD</name>
        <dbReference type="ChEBI" id="CHEBI:57692"/>
    </cofactor>
</comment>
<feature type="domain" description="FAD-dependent oxidoreductase 2 FAD-binding" evidence="5">
    <location>
        <begin position="8"/>
        <end position="93"/>
    </location>
</feature>
<dbReference type="GO" id="GO:0008734">
    <property type="term" value="F:L-aspartate oxidase activity"/>
    <property type="evidence" value="ECO:0007669"/>
    <property type="project" value="InterPro"/>
</dbReference>
<comment type="caution">
    <text evidence="6">The sequence shown here is derived from an EMBL/GenBank/DDBJ whole genome shotgun (WGS) entry which is preliminary data.</text>
</comment>
<accession>X0W7N6</accession>
<name>X0W7N6_9ZZZZ</name>
<proteinExistence type="predicted"/>
<evidence type="ECO:0000256" key="1">
    <source>
        <dbReference type="ARBA" id="ARBA00001974"/>
    </source>
</evidence>
<dbReference type="EMBL" id="BARS01033522">
    <property type="protein sequence ID" value="GAG26590.1"/>
    <property type="molecule type" value="Genomic_DNA"/>
</dbReference>
<dbReference type="Pfam" id="PF00890">
    <property type="entry name" value="FAD_binding_2"/>
    <property type="match status" value="1"/>
</dbReference>
<dbReference type="AlphaFoldDB" id="X0W7N6"/>
<dbReference type="InterPro" id="IPR005288">
    <property type="entry name" value="NadB"/>
</dbReference>
<evidence type="ECO:0000256" key="2">
    <source>
        <dbReference type="ARBA" id="ARBA00022630"/>
    </source>
</evidence>
<organism evidence="6">
    <name type="scientific">marine sediment metagenome</name>
    <dbReference type="NCBI Taxonomy" id="412755"/>
    <lineage>
        <taxon>unclassified sequences</taxon>
        <taxon>metagenomes</taxon>
        <taxon>ecological metagenomes</taxon>
    </lineage>
</organism>
<sequence length="94" mass="9854">MSRNNDSDFLVLGSGVAGLFYALRVAEHGRVAVVTKKEAVQSATNFAQGGIAAVVSDEDSFESHAEDTMNAGAGLCHENVVNFVVERGRAAIEA</sequence>
<dbReference type="PANTHER" id="PTHR42716:SF2">
    <property type="entry name" value="L-ASPARTATE OXIDASE, CHLOROPLASTIC"/>
    <property type="match status" value="1"/>
</dbReference>
<dbReference type="Gene3D" id="3.50.50.60">
    <property type="entry name" value="FAD/NAD(P)-binding domain"/>
    <property type="match status" value="1"/>
</dbReference>
<dbReference type="PANTHER" id="PTHR42716">
    <property type="entry name" value="L-ASPARTATE OXIDASE"/>
    <property type="match status" value="1"/>
</dbReference>